<keyword evidence="2" id="KW-1185">Reference proteome</keyword>
<dbReference type="EMBL" id="CP008889">
    <property type="protein sequence ID" value="AIF39703.1"/>
    <property type="molecule type" value="Genomic_DNA"/>
</dbReference>
<dbReference type="HOGENOM" id="CLU_083610_0_0_11"/>
<evidence type="ECO:0000313" key="2">
    <source>
        <dbReference type="Proteomes" id="UP000027986"/>
    </source>
</evidence>
<protein>
    <recommendedName>
        <fullName evidence="3">Heme peroxidase</fullName>
    </recommendedName>
</protein>
<organism evidence="1 2">
    <name type="scientific">Dermacoccus nishinomiyaensis</name>
    <dbReference type="NCBI Taxonomy" id="1274"/>
    <lineage>
        <taxon>Bacteria</taxon>
        <taxon>Bacillati</taxon>
        <taxon>Actinomycetota</taxon>
        <taxon>Actinomycetes</taxon>
        <taxon>Micrococcales</taxon>
        <taxon>Dermacoccaceae</taxon>
        <taxon>Dermacoccus</taxon>
    </lineage>
</organism>
<gene>
    <name evidence="1" type="ORF">HX89_00315</name>
</gene>
<dbReference type="eggNOG" id="ENOG5032UJ3">
    <property type="taxonomic scope" value="Bacteria"/>
</dbReference>
<evidence type="ECO:0000313" key="1">
    <source>
        <dbReference type="EMBL" id="AIF39703.1"/>
    </source>
</evidence>
<dbReference type="GeneID" id="41839723"/>
<name>A0A075JIH4_9MICO</name>
<reference evidence="1 2" key="1">
    <citation type="submission" date="2014-07" db="EMBL/GenBank/DDBJ databases">
        <title>Genome Sequencing of Dermacoccus nishinomiyaensis.</title>
        <authorList>
            <person name="Hong K.W."/>
            <person name="Chan K.G."/>
        </authorList>
    </citation>
    <scope>NUCLEOTIDE SEQUENCE [LARGE SCALE GENOMIC DNA]</scope>
    <source>
        <strain evidence="1 2">M25</strain>
    </source>
</reference>
<accession>A0A075JIH4</accession>
<dbReference type="OrthoDB" id="2962349at2"/>
<evidence type="ECO:0008006" key="3">
    <source>
        <dbReference type="Google" id="ProtNLM"/>
    </source>
</evidence>
<sequence length="231" mass="25048">MNIEDLADKVRALEPAPREQQWSSLTYCVLDAVWSISANYTSVVAPLVRRVAAQHGAPGLPATKTPGVDAADPLPLHAFLSEFPDEQSLIAVTNRQRTSTKGGITKAAAVRQHAEIFLSHGIATLGEAQSALLNPTALQSIDADLRTVPGEGASGIRRGYLWMLIGDDAAIKPDRMVMRWLATNGAGVKNPEEARDVLAQVAQTLQGQYTLWEIDHAIWRARQPSRTRAAK</sequence>
<dbReference type="Proteomes" id="UP000027986">
    <property type="component" value="Chromosome"/>
</dbReference>
<dbReference type="AlphaFoldDB" id="A0A075JIH4"/>
<proteinExistence type="predicted"/>
<dbReference type="RefSeq" id="WP_038566157.1">
    <property type="nucleotide sequence ID" value="NZ_CAKZHM010000124.1"/>
</dbReference>
<dbReference type="KEGG" id="dni:HX89_00315"/>